<accession>A0ABT5TI85</accession>
<name>A0ABT5TI85_9RHOB</name>
<gene>
    <name evidence="3" type="ORF">PUT78_21495</name>
</gene>
<evidence type="ECO:0000256" key="2">
    <source>
        <dbReference type="SAM" id="SignalP"/>
    </source>
</evidence>
<keyword evidence="4" id="KW-1185">Reference proteome</keyword>
<dbReference type="Proteomes" id="UP001431784">
    <property type="component" value="Unassembled WGS sequence"/>
</dbReference>
<proteinExistence type="predicted"/>
<sequence length="501" mass="55032">MARILAASVAFWALLGTVAAAQLDMDHTGTLSNVRVSKLNLAFGASADLTFDLEYLVRISALMGAPIVNCGLRVRSLSGSVSVMLLDERRQIPITSENSDDVAVLYLGFVLHRFNIGLSHGWIRTLTVNCQPGVIAREDSQPFNVASNPGLDRFFCANAEVPAVDIRNELPDMMGPDWCSDHGGTFVSADVARELFRDGAMDDIGGWGGFSPRVTALGIGIAELVGNERQRLTELSREQDQADREADATARPDPSTTIARLAAERARVAQDEAANSEQPDEATTTPDPVSIIARMARARARAADLNTQEPVIEDIVAMISPALSAMTAPAVTFREEGPFEVVRESGRLPEIMERESGRRIGRLPLHHVLVQGRYLVRTARYDCEAGQIRIPGVDPESGQERTAFQYSCRQGFADFFLHFETDEDRDNDRATHFTLNIADGARQTFNPEPPPPCTGLRWLETARTEARSFRLDFNMDIEIDFGVIQLSEGHHAGSVLCLQRI</sequence>
<dbReference type="EMBL" id="JAQZSM010000044">
    <property type="protein sequence ID" value="MDD7973638.1"/>
    <property type="molecule type" value="Genomic_DNA"/>
</dbReference>
<feature type="region of interest" description="Disordered" evidence="1">
    <location>
        <begin position="232"/>
        <end position="289"/>
    </location>
</feature>
<feature type="compositionally biased region" description="Basic and acidic residues" evidence="1">
    <location>
        <begin position="232"/>
        <end position="250"/>
    </location>
</feature>
<evidence type="ECO:0000313" key="4">
    <source>
        <dbReference type="Proteomes" id="UP001431784"/>
    </source>
</evidence>
<evidence type="ECO:0000256" key="1">
    <source>
        <dbReference type="SAM" id="MobiDB-lite"/>
    </source>
</evidence>
<feature type="chain" id="PRO_5046233275" evidence="2">
    <location>
        <begin position="22"/>
        <end position="501"/>
    </location>
</feature>
<reference evidence="3" key="1">
    <citation type="submission" date="2023-02" db="EMBL/GenBank/DDBJ databases">
        <title>Description of Roseinatronobacter alkalisoli sp. nov., an alkaliphilic bacerium isolated from soda soil.</title>
        <authorList>
            <person name="Wei W."/>
        </authorList>
    </citation>
    <scope>NUCLEOTIDE SEQUENCE</scope>
    <source>
        <strain evidence="3">HJB301</strain>
    </source>
</reference>
<comment type="caution">
    <text evidence="3">The sequence shown here is derived from an EMBL/GenBank/DDBJ whole genome shotgun (WGS) entry which is preliminary data.</text>
</comment>
<feature type="compositionally biased region" description="Polar residues" evidence="1">
    <location>
        <begin position="273"/>
        <end position="287"/>
    </location>
</feature>
<organism evidence="3 4">
    <name type="scientific">Roseinatronobacter alkalisoli</name>
    <dbReference type="NCBI Taxonomy" id="3028235"/>
    <lineage>
        <taxon>Bacteria</taxon>
        <taxon>Pseudomonadati</taxon>
        <taxon>Pseudomonadota</taxon>
        <taxon>Alphaproteobacteria</taxon>
        <taxon>Rhodobacterales</taxon>
        <taxon>Paracoccaceae</taxon>
        <taxon>Roseinatronobacter</taxon>
    </lineage>
</organism>
<feature type="signal peptide" evidence="2">
    <location>
        <begin position="1"/>
        <end position="21"/>
    </location>
</feature>
<keyword evidence="2" id="KW-0732">Signal</keyword>
<evidence type="ECO:0000313" key="3">
    <source>
        <dbReference type="EMBL" id="MDD7973638.1"/>
    </source>
</evidence>
<protein>
    <submittedName>
        <fullName evidence="3">Uncharacterized protein</fullName>
    </submittedName>
</protein>